<dbReference type="Proteomes" id="UP000423645">
    <property type="component" value="Segment"/>
</dbReference>
<keyword evidence="2" id="KW-1185">Reference proteome</keyword>
<sequence length="49" mass="5684">MKDKSTGNPMINIVFRCGRCGSYLKKYDDVCMCKRRPPRGPRYEGPMRA</sequence>
<dbReference type="KEGG" id="vg:77951853"/>
<name>A0A649VLH3_9CAUD</name>
<accession>A0A649VLH3</accession>
<reference evidence="1 2" key="1">
    <citation type="submission" date="2019-10" db="EMBL/GenBank/DDBJ databases">
        <authorList>
            <person name="Zack K.M."/>
            <person name="Garlena R.A."/>
            <person name="Russell D.A."/>
            <person name="Pope W.H."/>
            <person name="Jacobs-Sera D."/>
            <person name="Hatfull G.F."/>
        </authorList>
    </citation>
    <scope>NUCLEOTIDE SEQUENCE [LARGE SCALE GENOMIC DNA]</scope>
</reference>
<dbReference type="EMBL" id="MN586022">
    <property type="protein sequence ID" value="QGJ92899.1"/>
    <property type="molecule type" value="Genomic_DNA"/>
</dbReference>
<dbReference type="GeneID" id="77951853"/>
<dbReference type="RefSeq" id="YP_010675525.1">
    <property type="nucleotide sequence ID" value="NC_071005.1"/>
</dbReference>
<protein>
    <submittedName>
        <fullName evidence="1">Uncharacterized protein</fullName>
    </submittedName>
</protein>
<proteinExistence type="predicted"/>
<evidence type="ECO:0000313" key="2">
    <source>
        <dbReference type="Proteomes" id="UP000423645"/>
    </source>
</evidence>
<organism evidence="1 2">
    <name type="scientific">Gordonia phage Chidiebere</name>
    <dbReference type="NCBI Taxonomy" id="2656530"/>
    <lineage>
        <taxon>Viruses</taxon>
        <taxon>Duplodnaviria</taxon>
        <taxon>Heunggongvirae</taxon>
        <taxon>Uroviricota</taxon>
        <taxon>Caudoviricetes</taxon>
        <taxon>Chidieberevirus</taxon>
        <taxon>Chidieberevirus chidiebere</taxon>
    </lineage>
</organism>
<gene>
    <name evidence="1" type="primary">7</name>
    <name evidence="1" type="ORF">PBI_CHIDIEBERE_7</name>
</gene>
<evidence type="ECO:0000313" key="1">
    <source>
        <dbReference type="EMBL" id="QGJ92899.1"/>
    </source>
</evidence>